<evidence type="ECO:0000313" key="2">
    <source>
        <dbReference type="EMBL" id="CAF1218724.1"/>
    </source>
</evidence>
<dbReference type="Proteomes" id="UP000663832">
    <property type="component" value="Unassembled WGS sequence"/>
</dbReference>
<accession>A0A814KND2</accession>
<sequence length="73" mass="8430">MDAVANSDSIRAAFVYYNVPYTTLKSHSNNLISYYHVGRPPKFDKEEELHLEQAALALQGYFSLFSMIFITFF</sequence>
<dbReference type="EMBL" id="CAJNOM010000103">
    <property type="protein sequence ID" value="CAF1054379.1"/>
    <property type="molecule type" value="Genomic_DNA"/>
</dbReference>
<comment type="caution">
    <text evidence="1">The sequence shown here is derived from an EMBL/GenBank/DDBJ whole genome shotgun (WGS) entry which is preliminary data.</text>
</comment>
<name>A0A814KND2_9BILA</name>
<evidence type="ECO:0008006" key="4">
    <source>
        <dbReference type="Google" id="ProtNLM"/>
    </source>
</evidence>
<organism evidence="1 3">
    <name type="scientific">Adineta steineri</name>
    <dbReference type="NCBI Taxonomy" id="433720"/>
    <lineage>
        <taxon>Eukaryota</taxon>
        <taxon>Metazoa</taxon>
        <taxon>Spiralia</taxon>
        <taxon>Gnathifera</taxon>
        <taxon>Rotifera</taxon>
        <taxon>Eurotatoria</taxon>
        <taxon>Bdelloidea</taxon>
        <taxon>Adinetida</taxon>
        <taxon>Adinetidae</taxon>
        <taxon>Adineta</taxon>
    </lineage>
</organism>
<protein>
    <recommendedName>
        <fullName evidence="4">HTH psq-type domain-containing protein</fullName>
    </recommendedName>
</protein>
<gene>
    <name evidence="2" type="ORF">BJG266_LOCUS27859</name>
    <name evidence="1" type="ORF">QVE165_LOCUS17799</name>
</gene>
<evidence type="ECO:0000313" key="1">
    <source>
        <dbReference type="EMBL" id="CAF1054379.1"/>
    </source>
</evidence>
<dbReference type="Proteomes" id="UP000663877">
    <property type="component" value="Unassembled WGS sequence"/>
</dbReference>
<dbReference type="OrthoDB" id="10386870at2759"/>
<reference evidence="1" key="1">
    <citation type="submission" date="2021-02" db="EMBL/GenBank/DDBJ databases">
        <authorList>
            <person name="Nowell W R."/>
        </authorList>
    </citation>
    <scope>NUCLEOTIDE SEQUENCE</scope>
</reference>
<proteinExistence type="predicted"/>
<keyword evidence="3" id="KW-1185">Reference proteome</keyword>
<dbReference type="EMBL" id="CAJNOI010000269">
    <property type="protein sequence ID" value="CAF1218724.1"/>
    <property type="molecule type" value="Genomic_DNA"/>
</dbReference>
<dbReference type="AlphaFoldDB" id="A0A814KND2"/>
<evidence type="ECO:0000313" key="3">
    <source>
        <dbReference type="Proteomes" id="UP000663832"/>
    </source>
</evidence>